<accession>A0ABV0SH65</accession>
<evidence type="ECO:0000313" key="2">
    <source>
        <dbReference type="Proteomes" id="UP001434883"/>
    </source>
</evidence>
<evidence type="ECO:0000313" key="1">
    <source>
        <dbReference type="EMBL" id="MEQ2219880.1"/>
    </source>
</evidence>
<protein>
    <submittedName>
        <fullName evidence="1">Uncharacterized protein</fullName>
    </submittedName>
</protein>
<comment type="caution">
    <text evidence="1">The sequence shown here is derived from an EMBL/GenBank/DDBJ whole genome shotgun (WGS) entry which is preliminary data.</text>
</comment>
<name>A0ABV0SH65_9TELE</name>
<reference evidence="1 2" key="1">
    <citation type="submission" date="2021-06" db="EMBL/GenBank/DDBJ databases">
        <authorList>
            <person name="Palmer J.M."/>
        </authorList>
    </citation>
    <scope>NUCLEOTIDE SEQUENCE [LARGE SCALE GENOMIC DNA]</scope>
    <source>
        <strain evidence="1 2">XC_2019</strain>
        <tissue evidence="1">Muscle</tissue>
    </source>
</reference>
<dbReference type="EMBL" id="JAHRIN010082386">
    <property type="protein sequence ID" value="MEQ2219880.1"/>
    <property type="molecule type" value="Genomic_DNA"/>
</dbReference>
<gene>
    <name evidence="1" type="ORF">XENOCAPTIV_026774</name>
</gene>
<dbReference type="Proteomes" id="UP001434883">
    <property type="component" value="Unassembled WGS sequence"/>
</dbReference>
<sequence>MCKEKEKQNIYISAFIFNFVRIGPPYPGAPLQKCFQKRFKGEQSVRSVDLALILYKIFHIGSTSLPGLKGSRYYSRTFRCPEEARQRLIKNDLVEKGLLNIR</sequence>
<proteinExistence type="predicted"/>
<organism evidence="1 2">
    <name type="scientific">Xenoophorus captivus</name>
    <dbReference type="NCBI Taxonomy" id="1517983"/>
    <lineage>
        <taxon>Eukaryota</taxon>
        <taxon>Metazoa</taxon>
        <taxon>Chordata</taxon>
        <taxon>Craniata</taxon>
        <taxon>Vertebrata</taxon>
        <taxon>Euteleostomi</taxon>
        <taxon>Actinopterygii</taxon>
        <taxon>Neopterygii</taxon>
        <taxon>Teleostei</taxon>
        <taxon>Neoteleostei</taxon>
        <taxon>Acanthomorphata</taxon>
        <taxon>Ovalentaria</taxon>
        <taxon>Atherinomorphae</taxon>
        <taxon>Cyprinodontiformes</taxon>
        <taxon>Goodeidae</taxon>
        <taxon>Xenoophorus</taxon>
    </lineage>
</organism>
<keyword evidence="2" id="KW-1185">Reference proteome</keyword>